<dbReference type="PROSITE" id="PS50893">
    <property type="entry name" value="ABC_TRANSPORTER_2"/>
    <property type="match status" value="2"/>
</dbReference>
<feature type="transmembrane region" description="Helical" evidence="7">
    <location>
        <begin position="127"/>
        <end position="146"/>
    </location>
</feature>
<feature type="transmembrane region" description="Helical" evidence="7">
    <location>
        <begin position="619"/>
        <end position="639"/>
    </location>
</feature>
<keyword evidence="5 7" id="KW-1133">Transmembrane helix</keyword>
<evidence type="ECO:0000256" key="7">
    <source>
        <dbReference type="SAM" id="Phobius"/>
    </source>
</evidence>
<evidence type="ECO:0000256" key="1">
    <source>
        <dbReference type="ARBA" id="ARBA00004651"/>
    </source>
</evidence>
<evidence type="ECO:0000256" key="6">
    <source>
        <dbReference type="ARBA" id="ARBA00023136"/>
    </source>
</evidence>
<feature type="domain" description="ABC transporter" evidence="8">
    <location>
        <begin position="897"/>
        <end position="1116"/>
    </location>
</feature>
<dbReference type="InterPro" id="IPR027417">
    <property type="entry name" value="P-loop_NTPase"/>
</dbReference>
<dbReference type="CDD" id="cd18584">
    <property type="entry name" value="ABC_6TM_AarD_CydD"/>
    <property type="match status" value="1"/>
</dbReference>
<dbReference type="PANTHER" id="PTHR24221">
    <property type="entry name" value="ATP-BINDING CASSETTE SUB-FAMILY B"/>
    <property type="match status" value="1"/>
</dbReference>
<dbReference type="InterPro" id="IPR017871">
    <property type="entry name" value="ABC_transporter-like_CS"/>
</dbReference>
<dbReference type="GO" id="GO:0045454">
    <property type="term" value="P:cell redox homeostasis"/>
    <property type="evidence" value="ECO:0007669"/>
    <property type="project" value="InterPro"/>
</dbReference>
<feature type="transmembrane region" description="Helical" evidence="7">
    <location>
        <begin position="152"/>
        <end position="171"/>
    </location>
</feature>
<dbReference type="InterPro" id="IPR014216">
    <property type="entry name" value="ABC_transptr_CydD"/>
</dbReference>
<protein>
    <submittedName>
        <fullName evidence="10">ATP-binding cassette, subfamily C, CydCD</fullName>
    </submittedName>
</protein>
<proteinExistence type="predicted"/>
<evidence type="ECO:0000256" key="2">
    <source>
        <dbReference type="ARBA" id="ARBA00022692"/>
    </source>
</evidence>
<keyword evidence="11" id="KW-1185">Reference proteome</keyword>
<comment type="subcellular location">
    <subcellularLocation>
        <location evidence="1">Cell membrane</location>
        <topology evidence="1">Multi-pass membrane protein</topology>
    </subcellularLocation>
</comment>
<evidence type="ECO:0000259" key="8">
    <source>
        <dbReference type="PROSITE" id="PS50893"/>
    </source>
</evidence>
<feature type="transmembrane region" description="Helical" evidence="7">
    <location>
        <begin position="230"/>
        <end position="257"/>
    </location>
</feature>
<dbReference type="GO" id="GO:0005524">
    <property type="term" value="F:ATP binding"/>
    <property type="evidence" value="ECO:0007669"/>
    <property type="project" value="UniProtKB-KW"/>
</dbReference>
<sequence>MKPLLPVSATSRRALYLLGLLAACKALGLILLAEAVASGIAGLAAGDLDWQHVMVLGAAGAVLRSLAVWAQETVAQRAAAGVKQELRADLTRRIIDDGGASAIAGSGALTVLVTRGLDSLDNYYSKYLPALVTCAVVPLLVGLRILGADWVSALVVVLTIPLVPVFMILIGQHTEDKAQEAAAALDRLSDHLLELARGLPVLVGLGRAAAQTRALSDVATEYRSRTLATLRVAFLSSLALELIATISVAVVAVFIGVRLVHGEMPLEAGLLALILAPECYQPLRDLGSAHHSSEDGLEALKRSNAVLDSPAGRPLVSANAQTGSGNIAVSNLNIRYPGRAEAVVDGLDFTVAAGGIAALAGPSGCGKTSVLEVLAGVRRDGAGAAVDGSVAGVGRDQIAWIPQHPVPAELMVADEIALYAGLPASPAGRRAAERALAQVNGAGLIDAATGDLSPGELRRVAVARALARIENVPGVRLLLADEPTAHVDAASARAIEDALKRLRGSVTIVLVAHDPATARLADQLIEIGAGTSPAGGVMHPVLAPATGPEAEAALADHGTVNESHRAQRPSLWRNLVMLRPWSRQFVAALFFGLGATLFAVSLSGLSGWLIVYASEQPPILYLMTSIVGVRFFGLGRSVLRYHERLRLHDAVFESTDRLRTRLWNGLLQRPAGWRKLARGGGALERLVGDVDELRDIAPRAVFAPLVGVLTALASCVATALLMPSGLVWQILLAVVGILVAPTLTRLADRSAQAATIGLKGQSLNAFARLLGAAADLRANAADAPLLKRTRDLDSSTTAALQRSAWAQGLGQCVTVLACSVSAVVMISQSAGTVPGVAAVVILMQLALVEPYAAVNTAVQQWGAWRGLGERVLPELGTEDMPSSSTEASRTRGKFASLRLEQVAYAYPGQSRPVFSGLDLELRPGQWLAVTGPSGSGKSTLLGVLLGFLEPKQGRYLVNGKPVESATSGAERGIAWTPQESHLFNSTLRANLMLARSKADPPSEAEMLKAIDDVGLGSFVAGLPEGLDTRIGPNGHFLSGGQRQRVAVARALLTHAEVLLLDEPTAHLDRESAQALLADLRRALAGKAVVMVTHRPSEAESCELRLELGSPAQLPALA</sequence>
<evidence type="ECO:0000313" key="10">
    <source>
        <dbReference type="EMBL" id="SDR17327.1"/>
    </source>
</evidence>
<dbReference type="PROSITE" id="PS50929">
    <property type="entry name" value="ABC_TM1F"/>
    <property type="match status" value="2"/>
</dbReference>
<gene>
    <name evidence="10" type="ORF">SAMN04489742_4366</name>
</gene>
<dbReference type="GO" id="GO:0005886">
    <property type="term" value="C:plasma membrane"/>
    <property type="evidence" value="ECO:0007669"/>
    <property type="project" value="UniProtKB-SubCell"/>
</dbReference>
<dbReference type="GO" id="GO:0034040">
    <property type="term" value="F:ATPase-coupled lipid transmembrane transporter activity"/>
    <property type="evidence" value="ECO:0007669"/>
    <property type="project" value="TreeGrafter"/>
</dbReference>
<dbReference type="InterPro" id="IPR011527">
    <property type="entry name" value="ABC1_TM_dom"/>
</dbReference>
<evidence type="ECO:0000313" key="11">
    <source>
        <dbReference type="Proteomes" id="UP000181917"/>
    </source>
</evidence>
<dbReference type="Proteomes" id="UP000181917">
    <property type="component" value="Unassembled WGS sequence"/>
</dbReference>
<evidence type="ECO:0000256" key="4">
    <source>
        <dbReference type="ARBA" id="ARBA00022840"/>
    </source>
</evidence>
<dbReference type="EMBL" id="FNKH01000002">
    <property type="protein sequence ID" value="SDR17327.1"/>
    <property type="molecule type" value="Genomic_DNA"/>
</dbReference>
<dbReference type="GO" id="GO:0034775">
    <property type="term" value="P:glutathione transmembrane transport"/>
    <property type="evidence" value="ECO:0007669"/>
    <property type="project" value="InterPro"/>
</dbReference>
<dbReference type="SMART" id="SM00382">
    <property type="entry name" value="AAA"/>
    <property type="match status" value="2"/>
</dbReference>
<keyword evidence="4 10" id="KW-0067">ATP-binding</keyword>
<dbReference type="PROSITE" id="PS00211">
    <property type="entry name" value="ABC_TRANSPORTER_1"/>
    <property type="match status" value="2"/>
</dbReference>
<accession>A0A1H1GVY2</accession>
<dbReference type="GO" id="GO:0016887">
    <property type="term" value="F:ATP hydrolysis activity"/>
    <property type="evidence" value="ECO:0007669"/>
    <property type="project" value="InterPro"/>
</dbReference>
<dbReference type="RefSeq" id="WP_074702568.1">
    <property type="nucleotide sequence ID" value="NZ_CP018863.1"/>
</dbReference>
<dbReference type="SUPFAM" id="SSF52540">
    <property type="entry name" value="P-loop containing nucleoside triphosphate hydrolases"/>
    <property type="match status" value="2"/>
</dbReference>
<dbReference type="InterPro" id="IPR039421">
    <property type="entry name" value="Type_1_exporter"/>
</dbReference>
<dbReference type="AlphaFoldDB" id="A0A1H1GVY2"/>
<dbReference type="GO" id="GO:0140359">
    <property type="term" value="F:ABC-type transporter activity"/>
    <property type="evidence" value="ECO:0007669"/>
    <property type="project" value="InterPro"/>
</dbReference>
<dbReference type="SUPFAM" id="SSF90123">
    <property type="entry name" value="ABC transporter transmembrane region"/>
    <property type="match status" value="2"/>
</dbReference>
<feature type="domain" description="ABC transmembrane type-1" evidence="9">
    <location>
        <begin position="586"/>
        <end position="847"/>
    </location>
</feature>
<dbReference type="NCBIfam" id="TIGR02857">
    <property type="entry name" value="CydD"/>
    <property type="match status" value="1"/>
</dbReference>
<organism evidence="10 11">
    <name type="scientific">Crystallibacter crystallopoietes</name>
    <dbReference type="NCBI Taxonomy" id="37928"/>
    <lineage>
        <taxon>Bacteria</taxon>
        <taxon>Bacillati</taxon>
        <taxon>Actinomycetota</taxon>
        <taxon>Actinomycetes</taxon>
        <taxon>Micrococcales</taxon>
        <taxon>Micrococcaceae</taxon>
        <taxon>Crystallibacter</taxon>
    </lineage>
</organism>
<dbReference type="Gene3D" id="1.20.1560.10">
    <property type="entry name" value="ABC transporter type 1, transmembrane domain"/>
    <property type="match status" value="2"/>
</dbReference>
<dbReference type="Gene3D" id="3.40.50.300">
    <property type="entry name" value="P-loop containing nucleotide triphosphate hydrolases"/>
    <property type="match status" value="2"/>
</dbReference>
<keyword evidence="6 7" id="KW-0472">Membrane</keyword>
<dbReference type="CDD" id="cd03228">
    <property type="entry name" value="ABCC_MRP_Like"/>
    <property type="match status" value="1"/>
</dbReference>
<feature type="domain" description="ABC transmembrane type-1" evidence="9">
    <location>
        <begin position="17"/>
        <end position="289"/>
    </location>
</feature>
<dbReference type="Pfam" id="PF00005">
    <property type="entry name" value="ABC_tran"/>
    <property type="match status" value="2"/>
</dbReference>
<feature type="transmembrane region" description="Helical" evidence="7">
    <location>
        <begin position="701"/>
        <end position="720"/>
    </location>
</feature>
<evidence type="ECO:0000256" key="3">
    <source>
        <dbReference type="ARBA" id="ARBA00022741"/>
    </source>
</evidence>
<dbReference type="KEGG" id="acry:AC20117_17545"/>
<dbReference type="NCBIfam" id="TIGR02868">
    <property type="entry name" value="CydC"/>
    <property type="match status" value="1"/>
</dbReference>
<feature type="domain" description="ABC transporter" evidence="8">
    <location>
        <begin position="329"/>
        <end position="554"/>
    </location>
</feature>
<dbReference type="PROSITE" id="PS51257">
    <property type="entry name" value="PROKAR_LIPOPROTEIN"/>
    <property type="match status" value="1"/>
</dbReference>
<dbReference type="PANTHER" id="PTHR24221:SF654">
    <property type="entry name" value="ATP-BINDING CASSETTE SUB-FAMILY B MEMBER 6"/>
    <property type="match status" value="1"/>
</dbReference>
<dbReference type="InterPro" id="IPR003439">
    <property type="entry name" value="ABC_transporter-like_ATP-bd"/>
</dbReference>
<evidence type="ECO:0000259" key="9">
    <source>
        <dbReference type="PROSITE" id="PS50929"/>
    </source>
</evidence>
<dbReference type="InterPro" id="IPR003593">
    <property type="entry name" value="AAA+_ATPase"/>
</dbReference>
<keyword evidence="2 7" id="KW-0812">Transmembrane</keyword>
<name>A0A1H1GVY2_9MICC</name>
<dbReference type="STRING" id="37928.SAMN04489742_4366"/>
<feature type="transmembrane region" description="Helical" evidence="7">
    <location>
        <begin position="585"/>
        <end position="613"/>
    </location>
</feature>
<dbReference type="InterPro" id="IPR036640">
    <property type="entry name" value="ABC1_TM_sf"/>
</dbReference>
<dbReference type="GO" id="GO:0042883">
    <property type="term" value="P:cysteine transport"/>
    <property type="evidence" value="ECO:0007669"/>
    <property type="project" value="InterPro"/>
</dbReference>
<evidence type="ECO:0000256" key="5">
    <source>
        <dbReference type="ARBA" id="ARBA00022989"/>
    </source>
</evidence>
<feature type="transmembrane region" description="Helical" evidence="7">
    <location>
        <begin position="53"/>
        <end position="70"/>
    </location>
</feature>
<keyword evidence="3" id="KW-0547">Nucleotide-binding</keyword>
<dbReference type="InterPro" id="IPR014223">
    <property type="entry name" value="ABC_CydC/D"/>
</dbReference>
<feature type="transmembrane region" description="Helical" evidence="7">
    <location>
        <begin position="726"/>
        <end position="743"/>
    </location>
</feature>
<reference evidence="10 11" key="1">
    <citation type="submission" date="2016-10" db="EMBL/GenBank/DDBJ databases">
        <authorList>
            <person name="de Groot N.N."/>
        </authorList>
    </citation>
    <scope>NUCLEOTIDE SEQUENCE [LARGE SCALE GENOMIC DNA]</scope>
    <source>
        <strain evidence="10 11">DSM 20117</strain>
    </source>
</reference>
<dbReference type="Pfam" id="PF00664">
    <property type="entry name" value="ABC_membrane"/>
    <property type="match status" value="1"/>
</dbReference>